<sequence>MSSISKAANLMVILFALMCAWVVSSGWKHQVMNSLDINRAGEVSSILSAKTNVNASIPTKDIAPATAIAE</sequence>
<organism evidence="1 2">
    <name type="scientific">Pseudomonas fluorescens</name>
    <dbReference type="NCBI Taxonomy" id="294"/>
    <lineage>
        <taxon>Bacteria</taxon>
        <taxon>Pseudomonadati</taxon>
        <taxon>Pseudomonadota</taxon>
        <taxon>Gammaproteobacteria</taxon>
        <taxon>Pseudomonadales</taxon>
        <taxon>Pseudomonadaceae</taxon>
        <taxon>Pseudomonas</taxon>
    </lineage>
</organism>
<gene>
    <name evidence="1" type="ORF">PS928_06617</name>
</gene>
<evidence type="ECO:0000313" key="1">
    <source>
        <dbReference type="EMBL" id="VVQ26455.1"/>
    </source>
</evidence>
<proteinExistence type="predicted"/>
<name>A0A5E7VVJ8_PSEFL</name>
<dbReference type="RefSeq" id="WP_150788366.1">
    <property type="nucleotide sequence ID" value="NZ_CABVJF010000048.1"/>
</dbReference>
<dbReference type="OrthoDB" id="7039313at2"/>
<protein>
    <submittedName>
        <fullName evidence="1">Uncharacterized protein</fullName>
    </submittedName>
</protein>
<dbReference type="AlphaFoldDB" id="A0A5E7VVJ8"/>
<reference evidence="1 2" key="1">
    <citation type="submission" date="2019-09" db="EMBL/GenBank/DDBJ databases">
        <authorList>
            <person name="Chandra G."/>
            <person name="Truman W A."/>
        </authorList>
    </citation>
    <scope>NUCLEOTIDE SEQUENCE [LARGE SCALE GENOMIC DNA]</scope>
    <source>
        <strain evidence="1">PS928</strain>
    </source>
</reference>
<dbReference type="Proteomes" id="UP000381378">
    <property type="component" value="Unassembled WGS sequence"/>
</dbReference>
<evidence type="ECO:0000313" key="2">
    <source>
        <dbReference type="Proteomes" id="UP000381378"/>
    </source>
</evidence>
<dbReference type="EMBL" id="CABVJF010000048">
    <property type="protein sequence ID" value="VVQ26455.1"/>
    <property type="molecule type" value="Genomic_DNA"/>
</dbReference>
<accession>A0A5E7VVJ8</accession>